<reference evidence="1" key="1">
    <citation type="journal article" date="2009" name="PLoS Genet.">
        <title>Sequencing, mapping, and analysis of 27,455 maize full-length cDNAs.</title>
        <authorList>
            <person name="Soderlund C."/>
            <person name="Descour A."/>
            <person name="Kudrna D."/>
            <person name="Bomhoff M."/>
            <person name="Boyd L."/>
            <person name="Currie J."/>
            <person name="Angelova A."/>
            <person name="Collura K."/>
            <person name="Wissotski M."/>
            <person name="Ashley E."/>
            <person name="Morrow D."/>
            <person name="Fernandes J."/>
            <person name="Walbot V."/>
            <person name="Yu Y."/>
        </authorList>
    </citation>
    <scope>NUCLEOTIDE SEQUENCE</scope>
    <source>
        <strain evidence="1">B73</strain>
    </source>
</reference>
<dbReference type="AlphaFoldDB" id="B4FM94"/>
<proteinExistence type="evidence at transcript level"/>
<evidence type="ECO:0000313" key="1">
    <source>
        <dbReference type="EMBL" id="ACF83237.1"/>
    </source>
</evidence>
<dbReference type="ExpressionAtlas" id="B4FM94">
    <property type="expression patterns" value="baseline"/>
</dbReference>
<organism evidence="1">
    <name type="scientific">Zea mays</name>
    <name type="common">Maize</name>
    <dbReference type="NCBI Taxonomy" id="4577"/>
    <lineage>
        <taxon>Eukaryota</taxon>
        <taxon>Viridiplantae</taxon>
        <taxon>Streptophyta</taxon>
        <taxon>Embryophyta</taxon>
        <taxon>Tracheophyta</taxon>
        <taxon>Spermatophyta</taxon>
        <taxon>Magnoliopsida</taxon>
        <taxon>Liliopsida</taxon>
        <taxon>Poales</taxon>
        <taxon>Poaceae</taxon>
        <taxon>PACMAD clade</taxon>
        <taxon>Panicoideae</taxon>
        <taxon>Andropogonodae</taxon>
        <taxon>Andropogoneae</taxon>
        <taxon>Tripsacinae</taxon>
        <taxon>Zea</taxon>
    </lineage>
</organism>
<protein>
    <submittedName>
        <fullName evidence="1">Uncharacterized protein</fullName>
    </submittedName>
</protein>
<accession>B4FM94</accession>
<name>B4FM94_MAIZE</name>
<sequence>MPQREATMGSHPCRLRRPGTAQCPVGACYVLNKMRSKPRVVDFLQQPRHLRALPARCFIKRSEQHAVDTRRVFAVFAQPHPRRRRNPC</sequence>
<dbReference type="EMBL" id="BT038232">
    <property type="protein sequence ID" value="ACF83237.1"/>
    <property type="molecule type" value="mRNA"/>
</dbReference>